<dbReference type="PANTHER" id="PTHR46387:SF2">
    <property type="entry name" value="RIBONUCLEASE HI"/>
    <property type="match status" value="1"/>
</dbReference>
<reference evidence="3" key="1">
    <citation type="submission" date="2016-10" db="EMBL/GenBank/DDBJ databases">
        <authorList>
            <person name="Varghese N."/>
            <person name="Submissions S."/>
        </authorList>
    </citation>
    <scope>NUCLEOTIDE SEQUENCE [LARGE SCALE GENOMIC DNA]</scope>
    <source>
        <strain evidence="3">DSM 21620</strain>
    </source>
</reference>
<sequence length="217" mass="25247">MKLRMKMTYRTPKGTEAEFLSDYLPPGAALLLMEDMQQSGRIPKVEVLDQYETEWTIKELKKYMKELETEPHHVRIYADGGFDKGTGRAGLGCVIYYEQNQKEFRLRRNQMMEQLISNNEAEYAALHFAVQILSEIGVKDQEIEVYMDSRIVVNQMAGEWPMYEKELKYWADKVDEDVKGLGVTVQYAHIDRKQNKEADQLASQALHDIQIDSTIQK</sequence>
<dbReference type="AlphaFoldDB" id="A0A1G6PRT7"/>
<keyword evidence="3" id="KW-1185">Reference proteome</keyword>
<accession>A0A1G6PRT7</accession>
<evidence type="ECO:0000259" key="1">
    <source>
        <dbReference type="PROSITE" id="PS50879"/>
    </source>
</evidence>
<feature type="domain" description="RNase H type-1" evidence="1">
    <location>
        <begin position="70"/>
        <end position="207"/>
    </location>
</feature>
<dbReference type="Pfam" id="PF13456">
    <property type="entry name" value="RVT_3"/>
    <property type="match status" value="1"/>
</dbReference>
<proteinExistence type="predicted"/>
<gene>
    <name evidence="2" type="ORF">SAMN05421663_104237</name>
</gene>
<organism evidence="2 3">
    <name type="scientific">Terribacillus halophilus</name>
    <dbReference type="NCBI Taxonomy" id="361279"/>
    <lineage>
        <taxon>Bacteria</taxon>
        <taxon>Bacillati</taxon>
        <taxon>Bacillota</taxon>
        <taxon>Bacilli</taxon>
        <taxon>Bacillales</taxon>
        <taxon>Bacillaceae</taxon>
        <taxon>Terribacillus</taxon>
    </lineage>
</organism>
<evidence type="ECO:0000313" key="2">
    <source>
        <dbReference type="EMBL" id="SDC82748.1"/>
    </source>
</evidence>
<dbReference type="PROSITE" id="PS50879">
    <property type="entry name" value="RNASE_H_1"/>
    <property type="match status" value="1"/>
</dbReference>
<dbReference type="CDD" id="cd09279">
    <property type="entry name" value="RNase_HI_like"/>
    <property type="match status" value="1"/>
</dbReference>
<dbReference type="RefSeq" id="WP_093727025.1">
    <property type="nucleotide sequence ID" value="NZ_FMZB01000004.1"/>
</dbReference>
<evidence type="ECO:0000313" key="3">
    <source>
        <dbReference type="Proteomes" id="UP000198666"/>
    </source>
</evidence>
<dbReference type="InterPro" id="IPR002156">
    <property type="entry name" value="RNaseH_domain"/>
</dbReference>
<dbReference type="STRING" id="361279.SAMN05421663_104237"/>
<protein>
    <submittedName>
        <fullName evidence="2">Ribonuclease HI</fullName>
    </submittedName>
</protein>
<dbReference type="GO" id="GO:0004523">
    <property type="term" value="F:RNA-DNA hybrid ribonuclease activity"/>
    <property type="evidence" value="ECO:0007669"/>
    <property type="project" value="InterPro"/>
</dbReference>
<dbReference type="OrthoDB" id="2680098at2"/>
<dbReference type="PANTHER" id="PTHR46387">
    <property type="entry name" value="POLYNUCLEOTIDYL TRANSFERASE, RIBONUCLEASE H-LIKE SUPERFAMILY PROTEIN"/>
    <property type="match status" value="1"/>
</dbReference>
<dbReference type="InterPro" id="IPR012337">
    <property type="entry name" value="RNaseH-like_sf"/>
</dbReference>
<dbReference type="InterPro" id="IPR036397">
    <property type="entry name" value="RNaseH_sf"/>
</dbReference>
<dbReference type="Proteomes" id="UP000198666">
    <property type="component" value="Unassembled WGS sequence"/>
</dbReference>
<dbReference type="SUPFAM" id="SSF53098">
    <property type="entry name" value="Ribonuclease H-like"/>
    <property type="match status" value="1"/>
</dbReference>
<dbReference type="EMBL" id="FMZB01000004">
    <property type="protein sequence ID" value="SDC82748.1"/>
    <property type="molecule type" value="Genomic_DNA"/>
</dbReference>
<name>A0A1G6PRT7_9BACI</name>
<dbReference type="GO" id="GO:0003676">
    <property type="term" value="F:nucleic acid binding"/>
    <property type="evidence" value="ECO:0007669"/>
    <property type="project" value="InterPro"/>
</dbReference>
<dbReference type="NCBIfam" id="NF005822">
    <property type="entry name" value="PRK07708.1"/>
    <property type="match status" value="1"/>
</dbReference>
<dbReference type="Gene3D" id="3.30.420.10">
    <property type="entry name" value="Ribonuclease H-like superfamily/Ribonuclease H"/>
    <property type="match status" value="1"/>
</dbReference>